<accession>A0AAW9KL29</accession>
<gene>
    <name evidence="2" type="ORF">QU665_11550</name>
</gene>
<protein>
    <submittedName>
        <fullName evidence="2">Uncharacterized protein</fullName>
    </submittedName>
</protein>
<comment type="caution">
    <text evidence="2">The sequence shown here is derived from an EMBL/GenBank/DDBJ whole genome shotgun (WGS) entry which is preliminary data.</text>
</comment>
<evidence type="ECO:0000313" key="3">
    <source>
        <dbReference type="Proteomes" id="UP001289581"/>
    </source>
</evidence>
<dbReference type="Proteomes" id="UP001289581">
    <property type="component" value="Unassembled WGS sequence"/>
</dbReference>
<organism evidence="2 3">
    <name type="scientific">Actinomyces oris</name>
    <dbReference type="NCBI Taxonomy" id="544580"/>
    <lineage>
        <taxon>Bacteria</taxon>
        <taxon>Bacillati</taxon>
        <taxon>Actinomycetota</taxon>
        <taxon>Actinomycetes</taxon>
        <taxon>Actinomycetales</taxon>
        <taxon>Actinomycetaceae</taxon>
        <taxon>Actinomyces</taxon>
    </lineage>
</organism>
<proteinExistence type="predicted"/>
<evidence type="ECO:0000256" key="1">
    <source>
        <dbReference type="SAM" id="MobiDB-lite"/>
    </source>
</evidence>
<keyword evidence="3" id="KW-1185">Reference proteome</keyword>
<name>A0AAW9KL29_9ACTO</name>
<feature type="region of interest" description="Disordered" evidence="1">
    <location>
        <begin position="39"/>
        <end position="64"/>
    </location>
</feature>
<dbReference type="EMBL" id="JAXBCZ010000002">
    <property type="protein sequence ID" value="MEA1305691.1"/>
    <property type="molecule type" value="Genomic_DNA"/>
</dbReference>
<sequence length="99" mass="10029">MHYETSEAGLHAGVDDDGGVAAAPAEIIWLVERAKQVAPRGVDKGDTGGEGLTGGRTGPAGGWGRAAYDSVEAVEEGEEGNLVVKIDGPDLDIGLAETV</sequence>
<evidence type="ECO:0000313" key="2">
    <source>
        <dbReference type="EMBL" id="MEA1305691.1"/>
    </source>
</evidence>
<dbReference type="AlphaFoldDB" id="A0AAW9KL29"/>
<reference evidence="2 3" key="1">
    <citation type="submission" date="2023-06" db="EMBL/GenBank/DDBJ databases">
        <title>Actinomyces orist ORNL 0101 HMT-893 genome.</title>
        <authorList>
            <person name="Johnston C.D."/>
            <person name="Chen T."/>
            <person name="Dewhirst F.E."/>
        </authorList>
    </citation>
    <scope>NUCLEOTIDE SEQUENCE [LARGE SCALE GENOMIC DNA]</scope>
    <source>
        <strain evidence="2 3">ORNL 0101</strain>
    </source>
</reference>
<feature type="compositionally biased region" description="Gly residues" evidence="1">
    <location>
        <begin position="48"/>
        <end position="64"/>
    </location>
</feature>
<dbReference type="RefSeq" id="WP_322913129.1">
    <property type="nucleotide sequence ID" value="NZ_JAXBCZ010000002.1"/>
</dbReference>